<proteinExistence type="predicted"/>
<dbReference type="InParanoid" id="A2G2J5"/>
<dbReference type="AlphaFoldDB" id="A2G2J5"/>
<organism evidence="1 2">
    <name type="scientific">Trichomonas vaginalis (strain ATCC PRA-98 / G3)</name>
    <dbReference type="NCBI Taxonomy" id="412133"/>
    <lineage>
        <taxon>Eukaryota</taxon>
        <taxon>Metamonada</taxon>
        <taxon>Parabasalia</taxon>
        <taxon>Trichomonadida</taxon>
        <taxon>Trichomonadidae</taxon>
        <taxon>Trichomonas</taxon>
    </lineage>
</organism>
<dbReference type="VEuPathDB" id="TrichDB:TVAGG3_0918860"/>
<accession>A2G2J5</accession>
<evidence type="ECO:0000313" key="1">
    <source>
        <dbReference type="EMBL" id="EAX88619.1"/>
    </source>
</evidence>
<sequence length="152" mass="17295">MSNKFDKVYVDELLTKRISFVKEINGNYADQNRPEDAKPVYFPSGIKIDDLTIQNIKGKKVTYEINGEDIIETLPPNFPDGLQVNGKNVMEEIDTTNTTVKNNYDDLNAKIIQTNATVKSNYDNLTRRINGNAEVINLKAHKGYVDQELKKK</sequence>
<gene>
    <name evidence="1" type="ORF">TVAG_167660</name>
</gene>
<dbReference type="Proteomes" id="UP000001542">
    <property type="component" value="Unassembled WGS sequence"/>
</dbReference>
<keyword evidence="2" id="KW-1185">Reference proteome</keyword>
<protein>
    <submittedName>
        <fullName evidence="1">Uncharacterized protein</fullName>
    </submittedName>
</protein>
<name>A2G2J5_TRIV3</name>
<dbReference type="KEGG" id="tva:4746278"/>
<reference evidence="1" key="2">
    <citation type="journal article" date="2007" name="Science">
        <title>Draft genome sequence of the sexually transmitted pathogen Trichomonas vaginalis.</title>
        <authorList>
            <person name="Carlton J.M."/>
            <person name="Hirt R.P."/>
            <person name="Silva J.C."/>
            <person name="Delcher A.L."/>
            <person name="Schatz M."/>
            <person name="Zhao Q."/>
            <person name="Wortman J.R."/>
            <person name="Bidwell S.L."/>
            <person name="Alsmark U.C.M."/>
            <person name="Besteiro S."/>
            <person name="Sicheritz-Ponten T."/>
            <person name="Noel C.J."/>
            <person name="Dacks J.B."/>
            <person name="Foster P.G."/>
            <person name="Simillion C."/>
            <person name="Van de Peer Y."/>
            <person name="Miranda-Saavedra D."/>
            <person name="Barton G.J."/>
            <person name="Westrop G.D."/>
            <person name="Mueller S."/>
            <person name="Dessi D."/>
            <person name="Fiori P.L."/>
            <person name="Ren Q."/>
            <person name="Paulsen I."/>
            <person name="Zhang H."/>
            <person name="Bastida-Corcuera F.D."/>
            <person name="Simoes-Barbosa A."/>
            <person name="Brown M.T."/>
            <person name="Hayes R.D."/>
            <person name="Mukherjee M."/>
            <person name="Okumura C.Y."/>
            <person name="Schneider R."/>
            <person name="Smith A.J."/>
            <person name="Vanacova S."/>
            <person name="Villalvazo M."/>
            <person name="Haas B.J."/>
            <person name="Pertea M."/>
            <person name="Feldblyum T.V."/>
            <person name="Utterback T.R."/>
            <person name="Shu C.L."/>
            <person name="Osoegawa K."/>
            <person name="de Jong P.J."/>
            <person name="Hrdy I."/>
            <person name="Horvathova L."/>
            <person name="Zubacova Z."/>
            <person name="Dolezal P."/>
            <person name="Malik S.B."/>
            <person name="Logsdon J.M. Jr."/>
            <person name="Henze K."/>
            <person name="Gupta A."/>
            <person name="Wang C.C."/>
            <person name="Dunne R.L."/>
            <person name="Upcroft J.A."/>
            <person name="Upcroft P."/>
            <person name="White O."/>
            <person name="Salzberg S.L."/>
            <person name="Tang P."/>
            <person name="Chiu C.-H."/>
            <person name="Lee Y.-S."/>
            <person name="Embley T.M."/>
            <person name="Coombs G.H."/>
            <person name="Mottram J.C."/>
            <person name="Tachezy J."/>
            <person name="Fraser-Liggett C.M."/>
            <person name="Johnson P.J."/>
        </authorList>
    </citation>
    <scope>NUCLEOTIDE SEQUENCE [LARGE SCALE GENOMIC DNA]</scope>
    <source>
        <strain evidence="1">G3</strain>
    </source>
</reference>
<evidence type="ECO:0000313" key="2">
    <source>
        <dbReference type="Proteomes" id="UP000001542"/>
    </source>
</evidence>
<reference evidence="1" key="1">
    <citation type="submission" date="2006-10" db="EMBL/GenBank/DDBJ databases">
        <authorList>
            <person name="Amadeo P."/>
            <person name="Zhao Q."/>
            <person name="Wortman J."/>
            <person name="Fraser-Liggett C."/>
            <person name="Carlton J."/>
        </authorList>
    </citation>
    <scope>NUCLEOTIDE SEQUENCE</scope>
    <source>
        <strain evidence="1">G3</strain>
    </source>
</reference>
<dbReference type="RefSeq" id="XP_001301549.1">
    <property type="nucleotide sequence ID" value="XM_001301548.1"/>
</dbReference>
<dbReference type="VEuPathDB" id="TrichDB:TVAG_167660"/>
<dbReference type="EMBL" id="DS114287">
    <property type="protein sequence ID" value="EAX88619.1"/>
    <property type="molecule type" value="Genomic_DNA"/>
</dbReference>